<accession>A0ABQ2G2X7</accession>
<evidence type="ECO:0008006" key="4">
    <source>
        <dbReference type="Google" id="ProtNLM"/>
    </source>
</evidence>
<sequence length="537" mass="56493">MLPLALLLLLAPFVVVAVRIALRDGAFEFAGDQAVIGLAVREASALAQELGPYSRYGWSHPGPSWYYALAPGAALFGRDDAALVAAGLLVHGLIAAVLVAVVHRSGRPVLTLVTALVVALTMLRLPATFLLDVWNPFALLLSTALLLVLASRARDGRWTTLLLLLITGSHLVQTHVGTAVLVSCVGLAGLVATALGRRDARVATAEQDQPGARGLRRWSTPLLGLLLAAMWLPPVVQQLTAPAGEGNLRRLFSFFVLDRQESVHPTVEQAVIAVGRLLAVPVQGWGPGPWEMDVSTLPASVALVFAGQVFAALALVVVGRRWSSQTAAWTGIAVLVALAAAVVSGTTVTGTLYWYLLVWVCVLPGVTAIGYAQLFLDRRDRTGVTGTVRRMDSTPVLAALAVALAVVVTGLGLSWSRGLELLPDSGGVRAAAALVEDALGSREPGTVYVDIHSDDRWPIGAGLIEDLAADGWHVRVSSTSADLYGRDRVGTGEEPVRLTLIAPDDTELPTVATAGGRDLGTVETENGPLTVFLEETP</sequence>
<dbReference type="EMBL" id="BMMI01000005">
    <property type="protein sequence ID" value="GGL72033.1"/>
    <property type="molecule type" value="Genomic_DNA"/>
</dbReference>
<keyword evidence="3" id="KW-1185">Reference proteome</keyword>
<keyword evidence="1" id="KW-0812">Transmembrane</keyword>
<keyword evidence="1" id="KW-1133">Transmembrane helix</keyword>
<feature type="transmembrane region" description="Helical" evidence="1">
    <location>
        <begin position="352"/>
        <end position="376"/>
    </location>
</feature>
<evidence type="ECO:0000313" key="3">
    <source>
        <dbReference type="Proteomes" id="UP000648663"/>
    </source>
</evidence>
<evidence type="ECO:0000256" key="1">
    <source>
        <dbReference type="SAM" id="Phobius"/>
    </source>
</evidence>
<evidence type="ECO:0000313" key="2">
    <source>
        <dbReference type="EMBL" id="GGL72033.1"/>
    </source>
</evidence>
<protein>
    <recommendedName>
        <fullName evidence="4">Glycosyltransferase RgtA/B/C/D-like domain-containing protein</fullName>
    </recommendedName>
</protein>
<feature type="transmembrane region" description="Helical" evidence="1">
    <location>
        <begin position="81"/>
        <end position="102"/>
    </location>
</feature>
<name>A0ABQ2G2X7_9ACTN</name>
<proteinExistence type="predicted"/>
<feature type="transmembrane region" description="Helical" evidence="1">
    <location>
        <begin position="218"/>
        <end position="236"/>
    </location>
</feature>
<dbReference type="Proteomes" id="UP000648663">
    <property type="component" value="Unassembled WGS sequence"/>
</dbReference>
<keyword evidence="1" id="KW-0472">Membrane</keyword>
<feature type="transmembrane region" description="Helical" evidence="1">
    <location>
        <begin position="109"/>
        <end position="127"/>
    </location>
</feature>
<feature type="transmembrane region" description="Helical" evidence="1">
    <location>
        <begin position="396"/>
        <end position="415"/>
    </location>
</feature>
<feature type="transmembrane region" description="Helical" evidence="1">
    <location>
        <begin position="326"/>
        <end position="346"/>
    </location>
</feature>
<gene>
    <name evidence="2" type="ORF">GCM10011589_30420</name>
</gene>
<feature type="transmembrane region" description="Helical" evidence="1">
    <location>
        <begin position="297"/>
        <end position="319"/>
    </location>
</feature>
<reference evidence="3" key="1">
    <citation type="journal article" date="2019" name="Int. J. Syst. Evol. Microbiol.">
        <title>The Global Catalogue of Microorganisms (GCM) 10K type strain sequencing project: providing services to taxonomists for standard genome sequencing and annotation.</title>
        <authorList>
            <consortium name="The Broad Institute Genomics Platform"/>
            <consortium name="The Broad Institute Genome Sequencing Center for Infectious Disease"/>
            <person name="Wu L."/>
            <person name="Ma J."/>
        </authorList>
    </citation>
    <scope>NUCLEOTIDE SEQUENCE [LARGE SCALE GENOMIC DNA]</scope>
    <source>
        <strain evidence="3">CGMCC 4.5581</strain>
    </source>
</reference>
<feature type="transmembrane region" description="Helical" evidence="1">
    <location>
        <begin position="179"/>
        <end position="197"/>
    </location>
</feature>
<organism evidence="2 3">
    <name type="scientific">Modestobacter marinus</name>
    <dbReference type="NCBI Taxonomy" id="477641"/>
    <lineage>
        <taxon>Bacteria</taxon>
        <taxon>Bacillati</taxon>
        <taxon>Actinomycetota</taxon>
        <taxon>Actinomycetes</taxon>
        <taxon>Geodermatophilales</taxon>
        <taxon>Geodermatophilaceae</taxon>
        <taxon>Modestobacter</taxon>
    </lineage>
</organism>
<comment type="caution">
    <text evidence="2">The sequence shown here is derived from an EMBL/GenBank/DDBJ whole genome shotgun (WGS) entry which is preliminary data.</text>
</comment>